<reference evidence="6 7" key="1">
    <citation type="submission" date="2023-10" db="EMBL/GenBank/DDBJ databases">
        <title>Noviherbaspirillum sp. CPCC 100848 genome assembly.</title>
        <authorList>
            <person name="Li X.Y."/>
            <person name="Fang X.M."/>
        </authorList>
    </citation>
    <scope>NUCLEOTIDE SEQUENCE [LARGE SCALE GENOMIC DNA]</scope>
    <source>
        <strain evidence="6 7">CPCC 100848</strain>
    </source>
</reference>
<evidence type="ECO:0000256" key="2">
    <source>
        <dbReference type="ARBA" id="ARBA00022759"/>
    </source>
</evidence>
<dbReference type="PANTHER" id="PTHR12302">
    <property type="entry name" value="EBNA2 BINDING PROTEIN P100"/>
    <property type="match status" value="1"/>
</dbReference>
<evidence type="ECO:0000313" key="6">
    <source>
        <dbReference type="EMBL" id="MEC4720448.1"/>
    </source>
</evidence>
<dbReference type="Gene3D" id="2.40.50.90">
    <property type="match status" value="1"/>
</dbReference>
<proteinExistence type="predicted"/>
<keyword evidence="2" id="KW-0255">Endonuclease</keyword>
<name>A0ABU6JA89_9BURK</name>
<evidence type="ECO:0000256" key="1">
    <source>
        <dbReference type="ARBA" id="ARBA00022722"/>
    </source>
</evidence>
<gene>
    <name evidence="6" type="ORF">RY831_14895</name>
</gene>
<dbReference type="RefSeq" id="WP_326507166.1">
    <property type="nucleotide sequence ID" value="NZ_JAWIIV010000011.1"/>
</dbReference>
<dbReference type="Proteomes" id="UP001352263">
    <property type="component" value="Unassembled WGS sequence"/>
</dbReference>
<keyword evidence="7" id="KW-1185">Reference proteome</keyword>
<feature type="domain" description="TNase-like" evidence="5">
    <location>
        <begin position="59"/>
        <end position="191"/>
    </location>
</feature>
<dbReference type="InterPro" id="IPR035437">
    <property type="entry name" value="SNase_OB-fold_sf"/>
</dbReference>
<evidence type="ECO:0000256" key="3">
    <source>
        <dbReference type="ARBA" id="ARBA00022801"/>
    </source>
</evidence>
<feature type="compositionally biased region" description="Basic and acidic residues" evidence="4">
    <location>
        <begin position="89"/>
        <end position="101"/>
    </location>
</feature>
<accession>A0ABU6JA89</accession>
<evidence type="ECO:0000259" key="5">
    <source>
        <dbReference type="PROSITE" id="PS50830"/>
    </source>
</evidence>
<dbReference type="Pfam" id="PF00565">
    <property type="entry name" value="SNase"/>
    <property type="match status" value="1"/>
</dbReference>
<protein>
    <submittedName>
        <fullName evidence="6">Thermonuclease family protein</fullName>
    </submittedName>
</protein>
<comment type="caution">
    <text evidence="6">The sequence shown here is derived from an EMBL/GenBank/DDBJ whole genome shotgun (WGS) entry which is preliminary data.</text>
</comment>
<keyword evidence="1" id="KW-0540">Nuclease</keyword>
<dbReference type="PANTHER" id="PTHR12302:SF3">
    <property type="entry name" value="SERINE_THREONINE-PROTEIN KINASE 31"/>
    <property type="match status" value="1"/>
</dbReference>
<feature type="region of interest" description="Disordered" evidence="4">
    <location>
        <begin position="89"/>
        <end position="110"/>
    </location>
</feature>
<keyword evidence="3" id="KW-0378">Hydrolase</keyword>
<evidence type="ECO:0000313" key="7">
    <source>
        <dbReference type="Proteomes" id="UP001352263"/>
    </source>
</evidence>
<evidence type="ECO:0000256" key="4">
    <source>
        <dbReference type="SAM" id="MobiDB-lite"/>
    </source>
</evidence>
<dbReference type="SMART" id="SM00318">
    <property type="entry name" value="SNc"/>
    <property type="match status" value="1"/>
</dbReference>
<dbReference type="EMBL" id="JAWIIV010000011">
    <property type="protein sequence ID" value="MEC4720448.1"/>
    <property type="molecule type" value="Genomic_DNA"/>
</dbReference>
<sequence>MGGMSPLPSTDAVATIEAALSLLTMNTSRTTAGMTLACSLFFALISAIPMPAATKEIPPSVSGRVVYIDDGDTLVILSQDRKQIRIRLTDADAPETPKDNQGKPGQPFSRASANNLARLAKGKNAAAHCYEYDAFDRPVCRVIVDGRDLSMEQIKAGLAWANAANRRYVRDPQAYEHEKAARGKGIGLWSGNRPIEPWLWRRTCWKDKQCSGAGS</sequence>
<dbReference type="PROSITE" id="PS50830">
    <property type="entry name" value="TNASE_3"/>
    <property type="match status" value="1"/>
</dbReference>
<organism evidence="6 7">
    <name type="scientific">Noviherbaspirillum album</name>
    <dbReference type="NCBI Taxonomy" id="3080276"/>
    <lineage>
        <taxon>Bacteria</taxon>
        <taxon>Pseudomonadati</taxon>
        <taxon>Pseudomonadota</taxon>
        <taxon>Betaproteobacteria</taxon>
        <taxon>Burkholderiales</taxon>
        <taxon>Oxalobacteraceae</taxon>
        <taxon>Noviherbaspirillum</taxon>
    </lineage>
</organism>
<dbReference type="SUPFAM" id="SSF50199">
    <property type="entry name" value="Staphylococcal nuclease"/>
    <property type="match status" value="1"/>
</dbReference>
<dbReference type="InterPro" id="IPR016071">
    <property type="entry name" value="Staphylococal_nuclease_OB-fold"/>
</dbReference>